<comment type="caution">
    <text evidence="9">The sequence shown here is derived from an EMBL/GenBank/DDBJ whole genome shotgun (WGS) entry which is preliminary data.</text>
</comment>
<keyword evidence="7" id="KW-0653">Protein transport</keyword>
<evidence type="ECO:0000256" key="3">
    <source>
        <dbReference type="ARBA" id="ARBA00022475"/>
    </source>
</evidence>
<keyword evidence="7" id="KW-0813">Transport</keyword>
<dbReference type="RefSeq" id="WP_265767166.1">
    <property type="nucleotide sequence ID" value="NZ_JAGGJA010000012.1"/>
</dbReference>
<evidence type="ECO:0000256" key="6">
    <source>
        <dbReference type="ARBA" id="ARBA00023136"/>
    </source>
</evidence>
<dbReference type="InterPro" id="IPR003400">
    <property type="entry name" value="ExbD"/>
</dbReference>
<name>A0ABT3PR91_9BACT</name>
<evidence type="ECO:0000256" key="7">
    <source>
        <dbReference type="RuleBase" id="RU003879"/>
    </source>
</evidence>
<dbReference type="EMBL" id="JAGGJA010000012">
    <property type="protein sequence ID" value="MCW9708382.1"/>
    <property type="molecule type" value="Genomic_DNA"/>
</dbReference>
<comment type="similarity">
    <text evidence="2 7">Belongs to the ExbD/TolR family.</text>
</comment>
<protein>
    <submittedName>
        <fullName evidence="9">Biopolymer transporter ExbD</fullName>
    </submittedName>
</protein>
<evidence type="ECO:0000313" key="9">
    <source>
        <dbReference type="EMBL" id="MCW9708382.1"/>
    </source>
</evidence>
<keyword evidence="5 8" id="KW-1133">Transmembrane helix</keyword>
<keyword evidence="3" id="KW-1003">Cell membrane</keyword>
<comment type="subcellular location">
    <subcellularLocation>
        <location evidence="1">Cell membrane</location>
        <topology evidence="1">Single-pass membrane protein</topology>
    </subcellularLocation>
    <subcellularLocation>
        <location evidence="7">Cell membrane</location>
        <topology evidence="7">Single-pass type II membrane protein</topology>
    </subcellularLocation>
</comment>
<dbReference type="PANTHER" id="PTHR30558:SF3">
    <property type="entry name" value="BIOPOLYMER TRANSPORT PROTEIN EXBD-RELATED"/>
    <property type="match status" value="1"/>
</dbReference>
<reference evidence="9 10" key="1">
    <citation type="submission" date="2021-03" db="EMBL/GenBank/DDBJ databases">
        <title>Aliifodinibius sp. nov., a new bacterium isolated from saline soil.</title>
        <authorList>
            <person name="Galisteo C."/>
            <person name="De La Haba R."/>
            <person name="Sanchez-Porro C."/>
            <person name="Ventosa A."/>
        </authorList>
    </citation>
    <scope>NUCLEOTIDE SEQUENCE [LARGE SCALE GENOMIC DNA]</scope>
    <source>
        <strain evidence="9 10">1BSP15-2V2</strain>
    </source>
</reference>
<accession>A0ABT3PR91</accession>
<keyword evidence="10" id="KW-1185">Reference proteome</keyword>
<dbReference type="Pfam" id="PF02472">
    <property type="entry name" value="ExbD"/>
    <property type="match status" value="1"/>
</dbReference>
<feature type="transmembrane region" description="Helical" evidence="8">
    <location>
        <begin position="20"/>
        <end position="37"/>
    </location>
</feature>
<evidence type="ECO:0000256" key="2">
    <source>
        <dbReference type="ARBA" id="ARBA00005811"/>
    </source>
</evidence>
<evidence type="ECO:0000256" key="4">
    <source>
        <dbReference type="ARBA" id="ARBA00022692"/>
    </source>
</evidence>
<evidence type="ECO:0000313" key="10">
    <source>
        <dbReference type="Proteomes" id="UP001207918"/>
    </source>
</evidence>
<evidence type="ECO:0000256" key="1">
    <source>
        <dbReference type="ARBA" id="ARBA00004162"/>
    </source>
</evidence>
<evidence type="ECO:0000256" key="5">
    <source>
        <dbReference type="ARBA" id="ARBA00022989"/>
    </source>
</evidence>
<organism evidence="9 10">
    <name type="scientific">Fodinibius salsisoli</name>
    <dbReference type="NCBI Taxonomy" id="2820877"/>
    <lineage>
        <taxon>Bacteria</taxon>
        <taxon>Pseudomonadati</taxon>
        <taxon>Balneolota</taxon>
        <taxon>Balneolia</taxon>
        <taxon>Balneolales</taxon>
        <taxon>Balneolaceae</taxon>
        <taxon>Fodinibius</taxon>
    </lineage>
</organism>
<dbReference type="PANTHER" id="PTHR30558">
    <property type="entry name" value="EXBD MEMBRANE COMPONENT OF PMF-DRIVEN MACROMOLECULE IMPORT SYSTEM"/>
    <property type="match status" value="1"/>
</dbReference>
<dbReference type="Proteomes" id="UP001207918">
    <property type="component" value="Unassembled WGS sequence"/>
</dbReference>
<keyword evidence="4 7" id="KW-0812">Transmembrane</keyword>
<proteinExistence type="inferred from homology"/>
<keyword evidence="6 8" id="KW-0472">Membrane</keyword>
<sequence length="150" mass="17198">MAHFEKKSAKTSQDVPTSAMPDVVFMLLIFFMVTTVLREVNLQVQINFAQAENIEKIEQKRLISYIYIGPEKQQGNQTGPTRVQIDDALIEDIGAIRNLMYDKYKEQPKLIVSLRVNDESEFGVVTDVQEELREAGTLRINYSTKQEVNN</sequence>
<evidence type="ECO:0000256" key="8">
    <source>
        <dbReference type="SAM" id="Phobius"/>
    </source>
</evidence>
<gene>
    <name evidence="9" type="ORF">J6I44_16060</name>
</gene>